<proteinExistence type="predicted"/>
<gene>
    <name evidence="1" type="ORF">TrST_g9014</name>
</gene>
<reference evidence="2" key="1">
    <citation type="journal article" date="2023" name="Commun. Biol.">
        <title>Genome analysis of Parmales, the sister group of diatoms, reveals the evolutionary specialization of diatoms from phago-mixotrophs to photoautotrophs.</title>
        <authorList>
            <person name="Ban H."/>
            <person name="Sato S."/>
            <person name="Yoshikawa S."/>
            <person name="Yamada K."/>
            <person name="Nakamura Y."/>
            <person name="Ichinomiya M."/>
            <person name="Sato N."/>
            <person name="Blanc-Mathieu R."/>
            <person name="Endo H."/>
            <person name="Kuwata A."/>
            <person name="Ogata H."/>
        </authorList>
    </citation>
    <scope>NUCLEOTIDE SEQUENCE [LARGE SCALE GENOMIC DNA]</scope>
    <source>
        <strain evidence="2">NIES 3701</strain>
    </source>
</reference>
<dbReference type="OrthoDB" id="10530868at2759"/>
<accession>A0A9W7BPY8</accession>
<comment type="caution">
    <text evidence="1">The sequence shown here is derived from an EMBL/GenBank/DDBJ whole genome shotgun (WGS) entry which is preliminary data.</text>
</comment>
<name>A0A9W7BPY8_9STRA</name>
<sequence length="198" mass="22121">MVLIGSQELDIQLHTYGEKNNALIKEIKSELFELNKLDEMLNTKKGKKGKKRDTSPKGNISKRISIRANMGLEGGGGAPQVDLDGGDALVEDEAHLPTFLENVKLEEKEKEKFIIRAVMPTVKTVLEDDAIEQAMMSLTDILHLVKHSKEEDAHLRQMNAANTAANKAKLLKLQKTEMLAKAEKDGVNDVQKKKKNFF</sequence>
<dbReference type="AlphaFoldDB" id="A0A9W7BPY8"/>
<dbReference type="Proteomes" id="UP001165085">
    <property type="component" value="Unassembled WGS sequence"/>
</dbReference>
<keyword evidence="2" id="KW-1185">Reference proteome</keyword>
<organism evidence="1 2">
    <name type="scientific">Triparma strigata</name>
    <dbReference type="NCBI Taxonomy" id="1606541"/>
    <lineage>
        <taxon>Eukaryota</taxon>
        <taxon>Sar</taxon>
        <taxon>Stramenopiles</taxon>
        <taxon>Ochrophyta</taxon>
        <taxon>Bolidophyceae</taxon>
        <taxon>Parmales</taxon>
        <taxon>Triparmaceae</taxon>
        <taxon>Triparma</taxon>
    </lineage>
</organism>
<evidence type="ECO:0000313" key="1">
    <source>
        <dbReference type="EMBL" id="GMH90563.1"/>
    </source>
</evidence>
<evidence type="ECO:0000313" key="2">
    <source>
        <dbReference type="Proteomes" id="UP001165085"/>
    </source>
</evidence>
<dbReference type="EMBL" id="BRXY01000373">
    <property type="protein sequence ID" value="GMH90563.1"/>
    <property type="molecule type" value="Genomic_DNA"/>
</dbReference>
<protein>
    <submittedName>
        <fullName evidence="1">Uncharacterized protein</fullName>
    </submittedName>
</protein>